<dbReference type="AlphaFoldDB" id="A0A2N8PDE6"/>
<accession>A0A2N8PDE6</accession>
<sequence>MIFSSGSAAARQRLQPDVQALLAELARGHGDPQWSDALGAQRAGGDGERVVRGQCPTALTERTGQRAGTEGRGTGHRGG</sequence>
<dbReference type="Proteomes" id="UP000236047">
    <property type="component" value="Unassembled WGS sequence"/>
</dbReference>
<evidence type="ECO:0000313" key="2">
    <source>
        <dbReference type="Proteomes" id="UP000236047"/>
    </source>
</evidence>
<protein>
    <submittedName>
        <fullName evidence="1">Uncharacterized protein</fullName>
    </submittedName>
</protein>
<comment type="caution">
    <text evidence="1">The sequence shown here is derived from an EMBL/GenBank/DDBJ whole genome shotgun (WGS) entry which is preliminary data.</text>
</comment>
<reference evidence="2" key="1">
    <citation type="submission" date="2015-09" db="EMBL/GenBank/DDBJ databases">
        <authorList>
            <person name="Graham D.E."/>
            <person name="Mahan K.M."/>
            <person name="Klingeman D.M."/>
            <person name="Fida T."/>
            <person name="Giannone R.J."/>
            <person name="Hettich R.L."/>
            <person name="Parry R.J."/>
            <person name="Spain J.C."/>
        </authorList>
    </citation>
    <scope>NUCLEOTIDE SEQUENCE [LARGE SCALE GENOMIC DNA]</scope>
    <source>
        <strain evidence="2">JCM 4701</strain>
    </source>
</reference>
<keyword evidence="2" id="KW-1185">Reference proteome</keyword>
<organism evidence="1 2">
    <name type="scientific">Streptomyces noursei</name>
    <name type="common">Streptomyces albulus</name>
    <dbReference type="NCBI Taxonomy" id="1971"/>
    <lineage>
        <taxon>Bacteria</taxon>
        <taxon>Bacillati</taxon>
        <taxon>Actinomycetota</taxon>
        <taxon>Actinomycetes</taxon>
        <taxon>Kitasatosporales</taxon>
        <taxon>Streptomycetaceae</taxon>
        <taxon>Streptomyces</taxon>
    </lineage>
</organism>
<dbReference type="EMBL" id="LJSN01000003">
    <property type="protein sequence ID" value="PNE39043.1"/>
    <property type="molecule type" value="Genomic_DNA"/>
</dbReference>
<dbReference type="RefSeq" id="WP_167390718.1">
    <property type="nucleotide sequence ID" value="NZ_LJSN01000003.1"/>
</dbReference>
<name>A0A2N8PDE6_STRNR</name>
<gene>
    <name evidence="1" type="ORF">AOB60_34560</name>
</gene>
<evidence type="ECO:0000313" key="1">
    <source>
        <dbReference type="EMBL" id="PNE39043.1"/>
    </source>
</evidence>
<proteinExistence type="predicted"/>